<evidence type="ECO:0000313" key="3">
    <source>
        <dbReference type="EMBL" id="ACM33309.1"/>
    </source>
</evidence>
<feature type="domain" description="Uncharacterized protein YyaB-like PH" evidence="2">
    <location>
        <begin position="65"/>
        <end position="136"/>
    </location>
</feature>
<dbReference type="RefSeq" id="WP_015913375.1">
    <property type="nucleotide sequence ID" value="NC_011992.1"/>
</dbReference>
<dbReference type="EMBL" id="CP001392">
    <property type="protein sequence ID" value="ACM33309.1"/>
    <property type="molecule type" value="Genomic_DNA"/>
</dbReference>
<evidence type="ECO:0000259" key="2">
    <source>
        <dbReference type="Pfam" id="PF06713"/>
    </source>
</evidence>
<feature type="transmembrane region" description="Helical" evidence="1">
    <location>
        <begin position="12"/>
        <end position="32"/>
    </location>
</feature>
<keyword evidence="4" id="KW-1185">Reference proteome</keyword>
<proteinExistence type="predicted"/>
<evidence type="ECO:0000313" key="4">
    <source>
        <dbReference type="Proteomes" id="UP000000450"/>
    </source>
</evidence>
<gene>
    <name evidence="3" type="ordered locus">Dtpsy_1852</name>
</gene>
<dbReference type="InterPro" id="IPR009589">
    <property type="entry name" value="PH_YyaB-like"/>
</dbReference>
<keyword evidence="1" id="KW-1133">Transmembrane helix</keyword>
<name>A0A9J9UAG6_ACIET</name>
<accession>A0A9J9UAG6</accession>
<dbReference type="Proteomes" id="UP000000450">
    <property type="component" value="Chromosome"/>
</dbReference>
<sequence>MTHTRPVFFSRVDAWILAIGPVTGLAAVGMALPPALRSGATAEVAVLGIVLASTLILPIWLLLDTHYTFTADTLRVHCGPFCWRIALAEVTEVSPSRSWVSSPALSLDRLRIRYGRGRSILLSPREKQRFVEQLRPQCPHVLVTGF</sequence>
<organism evidence="3 4">
    <name type="scientific">Acidovorax ebreus (strain TPSY)</name>
    <name type="common">Diaphorobacter sp. (strain TPSY)</name>
    <dbReference type="NCBI Taxonomy" id="535289"/>
    <lineage>
        <taxon>Bacteria</taxon>
        <taxon>Pseudomonadati</taxon>
        <taxon>Pseudomonadota</taxon>
        <taxon>Betaproteobacteria</taxon>
        <taxon>Burkholderiales</taxon>
        <taxon>Comamonadaceae</taxon>
        <taxon>Diaphorobacter</taxon>
    </lineage>
</organism>
<keyword evidence="1" id="KW-0812">Transmembrane</keyword>
<dbReference type="GO" id="GO:0030153">
    <property type="term" value="P:bacteriocin immunity"/>
    <property type="evidence" value="ECO:0007669"/>
    <property type="project" value="InterPro"/>
</dbReference>
<evidence type="ECO:0000256" key="1">
    <source>
        <dbReference type="SAM" id="Phobius"/>
    </source>
</evidence>
<dbReference type="Pfam" id="PF06713">
    <property type="entry name" value="bPH_4"/>
    <property type="match status" value="1"/>
</dbReference>
<reference evidence="3 4" key="1">
    <citation type="journal article" date="2010" name="J. Bacteriol.">
        <title>Completed genome sequence of the anaerobic iron-oxidizing bacterium Acidovorax ebreus strain TPSY.</title>
        <authorList>
            <person name="Byrne-Bailey K.G."/>
            <person name="Weber K.A."/>
            <person name="Chair A.H."/>
            <person name="Bose S."/>
            <person name="Knox T."/>
            <person name="Spanbauer T.L."/>
            <person name="Chertkov O."/>
            <person name="Coates J.D."/>
        </authorList>
    </citation>
    <scope>NUCLEOTIDE SEQUENCE [LARGE SCALE GENOMIC DNA]</scope>
    <source>
        <strain evidence="3 4">TPSY</strain>
    </source>
</reference>
<protein>
    <recommendedName>
        <fullName evidence="2">Uncharacterized protein YyaB-like PH domain-containing protein</fullName>
    </recommendedName>
</protein>
<feature type="transmembrane region" description="Helical" evidence="1">
    <location>
        <begin position="44"/>
        <end position="63"/>
    </location>
</feature>
<keyword evidence="1" id="KW-0472">Membrane</keyword>
<dbReference type="AlphaFoldDB" id="A0A9J9UAG6"/>
<dbReference type="KEGG" id="dia:Dtpsy_1852"/>